<evidence type="ECO:0000313" key="9">
    <source>
        <dbReference type="Proteomes" id="UP000028252"/>
    </source>
</evidence>
<dbReference type="PANTHER" id="PTHR42802:SF1">
    <property type="entry name" value="L-ORNITHINE N(5)-MONOOXYGENASE"/>
    <property type="match status" value="1"/>
</dbReference>
<evidence type="ECO:0000313" key="8">
    <source>
        <dbReference type="EMBL" id="KEA62515.1"/>
    </source>
</evidence>
<dbReference type="GO" id="GO:0006879">
    <property type="term" value="P:intracellular iron ion homeostasis"/>
    <property type="evidence" value="ECO:0007669"/>
    <property type="project" value="TreeGrafter"/>
</dbReference>
<comment type="cofactor">
    <cofactor evidence="1">
        <name>FAD</name>
        <dbReference type="ChEBI" id="CHEBI:57692"/>
    </cofactor>
</comment>
<dbReference type="PANTHER" id="PTHR42802">
    <property type="entry name" value="MONOOXYGENASE"/>
    <property type="match status" value="1"/>
</dbReference>
<evidence type="ECO:0000256" key="7">
    <source>
        <dbReference type="ARBA" id="ARBA00023002"/>
    </source>
</evidence>
<comment type="pathway">
    <text evidence="2">Siderophore biosynthesis.</text>
</comment>
<evidence type="ECO:0000256" key="4">
    <source>
        <dbReference type="ARBA" id="ARBA00022630"/>
    </source>
</evidence>
<keyword evidence="9" id="KW-1185">Reference proteome</keyword>
<keyword evidence="4" id="KW-0285">Flavoprotein</keyword>
<keyword evidence="5" id="KW-0274">FAD</keyword>
<dbReference type="eggNOG" id="COG3486">
    <property type="taxonomic scope" value="Bacteria"/>
</dbReference>
<evidence type="ECO:0000256" key="3">
    <source>
        <dbReference type="ARBA" id="ARBA00007588"/>
    </source>
</evidence>
<dbReference type="STRING" id="1232683.ADIMK_3406"/>
<sequence>MEVQHMHTLEPYDLVGVGFGPSNLSLAIALAEAGEARLGNTLFLEQQPGFCWHGSMLLEGSTMQISFLKDLVSLRNPRSRFSFINYLHEQGRLSDFINLQTFFPTRLEFNDYLRWSADKFADNCRYNSRVTSVSPILEQGRVTELELSVETPERPTTRIRARNLVMGVGGRPNIPQAFAPHRDNDRVIHSSDYLRRMDEIIRQNRPLRRVAVIGAGQSAAEIFHDLGNRFGHLELSLISRCRSMKPSDDSPFVNEIFNPEYTDYLYDRQDSQRQSLMEEYRNTNYSVVDMPLLETLFQWRYQQQITGETRLSFMFDTRVEQVEARDNGLQLALSSGESTAMQTLDVDLVILATGYRRDGATRMLEAIQPYLATQDGTPQVTRQYELQTDDRFEPRIYLQGACERSHGLSDTLLSVLPTRAQEIAQSLAAGSQSPAAHKPINARISA</sequence>
<keyword evidence="6" id="KW-0521">NADP</keyword>
<dbReference type="PRINTS" id="PR00368">
    <property type="entry name" value="FADPNR"/>
</dbReference>
<dbReference type="EMBL" id="JMQN01000048">
    <property type="protein sequence ID" value="KEA62515.1"/>
    <property type="molecule type" value="Genomic_DNA"/>
</dbReference>
<proteinExistence type="inferred from homology"/>
<dbReference type="SUPFAM" id="SSF51905">
    <property type="entry name" value="FAD/NAD(P)-binding domain"/>
    <property type="match status" value="2"/>
</dbReference>
<evidence type="ECO:0000256" key="2">
    <source>
        <dbReference type="ARBA" id="ARBA00004924"/>
    </source>
</evidence>
<dbReference type="Pfam" id="PF13434">
    <property type="entry name" value="Lys_Orn_oxgnase"/>
    <property type="match status" value="1"/>
</dbReference>
<dbReference type="AlphaFoldDB" id="A0A081FVG0"/>
<dbReference type="InterPro" id="IPR025700">
    <property type="entry name" value="Lys/Orn_oxygenase"/>
</dbReference>
<evidence type="ECO:0000256" key="5">
    <source>
        <dbReference type="ARBA" id="ARBA00022827"/>
    </source>
</evidence>
<evidence type="ECO:0000256" key="1">
    <source>
        <dbReference type="ARBA" id="ARBA00001974"/>
    </source>
</evidence>
<dbReference type="InterPro" id="IPR036188">
    <property type="entry name" value="FAD/NAD-bd_sf"/>
</dbReference>
<dbReference type="Gene3D" id="3.50.50.60">
    <property type="entry name" value="FAD/NAD(P)-binding domain"/>
    <property type="match status" value="1"/>
</dbReference>
<evidence type="ECO:0000256" key="6">
    <source>
        <dbReference type="ARBA" id="ARBA00022857"/>
    </source>
</evidence>
<keyword evidence="8" id="KW-0503">Monooxygenase</keyword>
<organism evidence="8 9">
    <name type="scientific">Marinobacterium lacunae</name>
    <dbReference type="NCBI Taxonomy" id="1232683"/>
    <lineage>
        <taxon>Bacteria</taxon>
        <taxon>Pseudomonadati</taxon>
        <taxon>Pseudomonadota</taxon>
        <taxon>Gammaproteobacteria</taxon>
        <taxon>Oceanospirillales</taxon>
        <taxon>Oceanospirillaceae</taxon>
        <taxon>Marinobacterium</taxon>
    </lineage>
</organism>
<dbReference type="Proteomes" id="UP000028252">
    <property type="component" value="Unassembled WGS sequence"/>
</dbReference>
<protein>
    <submittedName>
        <fullName evidence="8">L-ornithine 5-monooxygenase, PvdA of pyoverdin biosynthesis</fullName>
        <ecNumber evidence="8">1.13.12.-</ecNumber>
    </submittedName>
</protein>
<accession>A0A081FVG0</accession>
<keyword evidence="7 8" id="KW-0560">Oxidoreductase</keyword>
<dbReference type="EC" id="1.13.12.-" evidence="8"/>
<comment type="caution">
    <text evidence="8">The sequence shown here is derived from an EMBL/GenBank/DDBJ whole genome shotgun (WGS) entry which is preliminary data.</text>
</comment>
<dbReference type="PATRIC" id="fig|1232683.4.peg.3353"/>
<comment type="similarity">
    <text evidence="3">Belongs to the lysine N(6)-hydroxylase/L-ornithine N(5)-oxygenase family.</text>
</comment>
<name>A0A081FVG0_9GAMM</name>
<gene>
    <name evidence="8" type="ORF">ADIMK_3406</name>
</gene>
<reference evidence="8 9" key="1">
    <citation type="submission" date="2014-04" db="EMBL/GenBank/DDBJ databases">
        <title>Marinobacterium kochiensis sp. nov., isolated from sediment sample collected from Kochi backwaters in Kerala, India.</title>
        <authorList>
            <person name="Singh A."/>
            <person name="Pinnaka A.K."/>
        </authorList>
    </citation>
    <scope>NUCLEOTIDE SEQUENCE [LARGE SCALE GENOMIC DNA]</scope>
    <source>
        <strain evidence="8 9">AK27</strain>
    </source>
</reference>
<dbReference type="GO" id="GO:0004497">
    <property type="term" value="F:monooxygenase activity"/>
    <property type="evidence" value="ECO:0007669"/>
    <property type="project" value="UniProtKB-KW"/>
</dbReference>